<dbReference type="Proteomes" id="UP000653305">
    <property type="component" value="Unassembled WGS sequence"/>
</dbReference>
<dbReference type="EMBL" id="BMAC01002920">
    <property type="protein sequence ID" value="GFQ08079.1"/>
    <property type="molecule type" value="Genomic_DNA"/>
</dbReference>
<name>A0A830DEH1_9LAMI</name>
<reference evidence="1" key="1">
    <citation type="submission" date="2020-07" db="EMBL/GenBank/DDBJ databases">
        <title>Ethylene signaling mediates host invasion by parasitic plants.</title>
        <authorList>
            <person name="Yoshida S."/>
        </authorList>
    </citation>
    <scope>NUCLEOTIDE SEQUENCE</scope>
    <source>
        <strain evidence="1">Okayama</strain>
    </source>
</reference>
<sequence length="98" mass="11041">LICVGTLDPCSGSDYAPCASLQFWSRARLGRCRFPVLYAYSEGIRRFQASSFRLVLRPSGMRRRADFEARVVSHCLPHKLVLGLLAHDVVRDVSDTEN</sequence>
<gene>
    <name evidence="1" type="ORF">PHJA_002951900</name>
</gene>
<comment type="caution">
    <text evidence="1">The sequence shown here is derived from an EMBL/GenBank/DDBJ whole genome shotgun (WGS) entry which is preliminary data.</text>
</comment>
<protein>
    <submittedName>
        <fullName evidence="1">Uncharacterized protein</fullName>
    </submittedName>
</protein>
<evidence type="ECO:0000313" key="1">
    <source>
        <dbReference type="EMBL" id="GFQ08079.1"/>
    </source>
</evidence>
<feature type="non-terminal residue" evidence="1">
    <location>
        <position position="1"/>
    </location>
</feature>
<keyword evidence="2" id="KW-1185">Reference proteome</keyword>
<proteinExistence type="predicted"/>
<evidence type="ECO:0000313" key="2">
    <source>
        <dbReference type="Proteomes" id="UP000653305"/>
    </source>
</evidence>
<accession>A0A830DEH1</accession>
<organism evidence="1 2">
    <name type="scientific">Phtheirospermum japonicum</name>
    <dbReference type="NCBI Taxonomy" id="374723"/>
    <lineage>
        <taxon>Eukaryota</taxon>
        <taxon>Viridiplantae</taxon>
        <taxon>Streptophyta</taxon>
        <taxon>Embryophyta</taxon>
        <taxon>Tracheophyta</taxon>
        <taxon>Spermatophyta</taxon>
        <taxon>Magnoliopsida</taxon>
        <taxon>eudicotyledons</taxon>
        <taxon>Gunneridae</taxon>
        <taxon>Pentapetalae</taxon>
        <taxon>asterids</taxon>
        <taxon>lamiids</taxon>
        <taxon>Lamiales</taxon>
        <taxon>Orobanchaceae</taxon>
        <taxon>Orobanchaceae incertae sedis</taxon>
        <taxon>Phtheirospermum</taxon>
    </lineage>
</organism>
<dbReference type="AlphaFoldDB" id="A0A830DEH1"/>